<feature type="compositionally biased region" description="Polar residues" evidence="1">
    <location>
        <begin position="80"/>
        <end position="110"/>
    </location>
</feature>
<evidence type="ECO:0000313" key="2">
    <source>
        <dbReference type="EMBL" id="GFN78238.1"/>
    </source>
</evidence>
<protein>
    <submittedName>
        <fullName evidence="2">DNA repair protein rhp54</fullName>
    </submittedName>
</protein>
<keyword evidence="3" id="KW-1185">Reference proteome</keyword>
<dbReference type="EMBL" id="BLXT01000588">
    <property type="protein sequence ID" value="GFN78238.1"/>
    <property type="molecule type" value="Genomic_DNA"/>
</dbReference>
<sequence>MSVCRAPGNIHAAAQDAPLPVPIREDRWLTEHHFLSFVMNEDKQVQRAVLCAMQKLDIELPPPKPPRTFIGSKSRESDGSFESGQSKQNKEGNSVMQQHSESLPVSPSSIKPASHSYLKANIYANKGSAKSSPCSLFGTINRHALESQTHCSEYQFNKDEELQEKEETCTVKVLADKFQLIQNQPVDKEDVTLLENWLKKIPSVPSQYCRKQAFYEGIKFIYPGKFLSQLHEDYVAACTSRRFVGIKFFSQIFKLLKLLICVPRKDQCDFCISAKLSYVCNELFEVYMARKALTQAKKGNKTDSGADTSVWTMDLPSVLSCPKAQASGLHYKTKSTVNTLTYFDLKTKHAYNYVFDKPQADLSSSMFASSHHSHFTVFGGQPTGEASNYLL</sequence>
<dbReference type="Proteomes" id="UP000735302">
    <property type="component" value="Unassembled WGS sequence"/>
</dbReference>
<evidence type="ECO:0000313" key="3">
    <source>
        <dbReference type="Proteomes" id="UP000735302"/>
    </source>
</evidence>
<name>A0AAV3Y5M7_9GAST</name>
<dbReference type="AlphaFoldDB" id="A0AAV3Y5M7"/>
<feature type="region of interest" description="Disordered" evidence="1">
    <location>
        <begin position="61"/>
        <end position="110"/>
    </location>
</feature>
<evidence type="ECO:0000256" key="1">
    <source>
        <dbReference type="SAM" id="MobiDB-lite"/>
    </source>
</evidence>
<reference evidence="2 3" key="1">
    <citation type="journal article" date="2021" name="Elife">
        <title>Chloroplast acquisition without the gene transfer in kleptoplastic sea slugs, Plakobranchus ocellatus.</title>
        <authorList>
            <person name="Maeda T."/>
            <person name="Takahashi S."/>
            <person name="Yoshida T."/>
            <person name="Shimamura S."/>
            <person name="Takaki Y."/>
            <person name="Nagai Y."/>
            <person name="Toyoda A."/>
            <person name="Suzuki Y."/>
            <person name="Arimoto A."/>
            <person name="Ishii H."/>
            <person name="Satoh N."/>
            <person name="Nishiyama T."/>
            <person name="Hasebe M."/>
            <person name="Maruyama T."/>
            <person name="Minagawa J."/>
            <person name="Obokata J."/>
            <person name="Shigenobu S."/>
        </authorList>
    </citation>
    <scope>NUCLEOTIDE SEQUENCE [LARGE SCALE GENOMIC DNA]</scope>
</reference>
<proteinExistence type="predicted"/>
<gene>
    <name evidence="2" type="ORF">PoB_000474400</name>
</gene>
<comment type="caution">
    <text evidence="2">The sequence shown here is derived from an EMBL/GenBank/DDBJ whole genome shotgun (WGS) entry which is preliminary data.</text>
</comment>
<organism evidence="2 3">
    <name type="scientific">Plakobranchus ocellatus</name>
    <dbReference type="NCBI Taxonomy" id="259542"/>
    <lineage>
        <taxon>Eukaryota</taxon>
        <taxon>Metazoa</taxon>
        <taxon>Spiralia</taxon>
        <taxon>Lophotrochozoa</taxon>
        <taxon>Mollusca</taxon>
        <taxon>Gastropoda</taxon>
        <taxon>Heterobranchia</taxon>
        <taxon>Euthyneura</taxon>
        <taxon>Panpulmonata</taxon>
        <taxon>Sacoglossa</taxon>
        <taxon>Placobranchoidea</taxon>
        <taxon>Plakobranchidae</taxon>
        <taxon>Plakobranchus</taxon>
    </lineage>
</organism>
<accession>A0AAV3Y5M7</accession>